<proteinExistence type="inferred from homology"/>
<feature type="transmembrane region" description="Helical" evidence="2">
    <location>
        <begin position="194"/>
        <end position="209"/>
    </location>
</feature>
<dbReference type="STRING" id="759620.WS105_0348"/>
<sequence>MTTRDDWLNGALWLIGGIILDFAIQILGVGASQGLAMVFGQPANGLLATVLLILIVLAMTYGIATLLIYAVRLKSPNLRLHPIKWDRLKYVFLGYVGIVVGIMLVNFVRVLLTGDVDVATNQQVLQDTFNQGPYGIVFVGVLAIIVAPIVEELIFRGIVMNYFFKNKGWWWNIILSAGLFGYFHVYAAFNPFDFLQYALMGGILAYIYKKTHQLQYAMLAHALNNTLSFLP</sequence>
<feature type="domain" description="CAAX prenyl protease 2/Lysostaphin resistance protein A-like" evidence="3">
    <location>
        <begin position="136"/>
        <end position="226"/>
    </location>
</feature>
<evidence type="ECO:0000256" key="1">
    <source>
        <dbReference type="ARBA" id="ARBA00009067"/>
    </source>
</evidence>
<feature type="transmembrane region" description="Helical" evidence="2">
    <location>
        <begin position="12"/>
        <end position="39"/>
    </location>
</feature>
<dbReference type="RefSeq" id="WP_038536141.1">
    <property type="nucleotide sequence ID" value="NZ_CP009223.1"/>
</dbReference>
<reference evidence="5" key="2">
    <citation type="submission" date="2014-08" db="EMBL/GenBank/DDBJ databases">
        <title>Complete genome of Weissella ceti strain WS74 isolated from diseased rainbow trout in Brazil.</title>
        <authorList>
            <person name="Figueiredo H.C.P."/>
            <person name="Leal C.A.G."/>
            <person name="Pereira F.L."/>
            <person name="Soares S.C."/>
            <person name="Dorella F.A."/>
            <person name="Carvalho A.F."/>
            <person name="Azevedo V.A.C."/>
        </authorList>
    </citation>
    <scope>NUCLEOTIDE SEQUENCE [LARGE SCALE GENOMIC DNA]</scope>
    <source>
        <strain evidence="5">WS74</strain>
    </source>
</reference>
<dbReference type="PANTHER" id="PTHR36435:SF1">
    <property type="entry name" value="CAAX AMINO TERMINAL PROTEASE FAMILY PROTEIN"/>
    <property type="match status" value="1"/>
</dbReference>
<evidence type="ECO:0000259" key="3">
    <source>
        <dbReference type="Pfam" id="PF02517"/>
    </source>
</evidence>
<dbReference type="PANTHER" id="PTHR36435">
    <property type="entry name" value="SLR1288 PROTEIN"/>
    <property type="match status" value="1"/>
</dbReference>
<gene>
    <name evidence="4" type="ORF">WS74_0350</name>
</gene>
<dbReference type="GO" id="GO:0080120">
    <property type="term" value="P:CAAX-box protein maturation"/>
    <property type="evidence" value="ECO:0007669"/>
    <property type="project" value="UniProtKB-ARBA"/>
</dbReference>
<protein>
    <submittedName>
        <fullName evidence="4">Putative metal-dependent membrane protease</fullName>
    </submittedName>
</protein>
<feature type="transmembrane region" description="Helical" evidence="2">
    <location>
        <begin position="45"/>
        <end position="69"/>
    </location>
</feature>
<accession>A0A088GK16</accession>
<dbReference type="EMBL" id="CP009223">
    <property type="protein sequence ID" value="AIM62602.1"/>
    <property type="molecule type" value="Genomic_DNA"/>
</dbReference>
<dbReference type="Proteomes" id="UP000029079">
    <property type="component" value="Chromosome"/>
</dbReference>
<evidence type="ECO:0000313" key="4">
    <source>
        <dbReference type="EMBL" id="AIM62602.1"/>
    </source>
</evidence>
<feature type="transmembrane region" description="Helical" evidence="2">
    <location>
        <begin position="132"/>
        <end position="150"/>
    </location>
</feature>
<dbReference type="AlphaFoldDB" id="A0A088GK16"/>
<keyword evidence="4" id="KW-0645">Protease</keyword>
<dbReference type="KEGG" id="wct:WS74_0350"/>
<feature type="transmembrane region" description="Helical" evidence="2">
    <location>
        <begin position="170"/>
        <end position="188"/>
    </location>
</feature>
<dbReference type="GO" id="GO:0004175">
    <property type="term" value="F:endopeptidase activity"/>
    <property type="evidence" value="ECO:0007669"/>
    <property type="project" value="UniProtKB-ARBA"/>
</dbReference>
<feature type="transmembrane region" description="Helical" evidence="2">
    <location>
        <begin position="90"/>
        <end position="112"/>
    </location>
</feature>
<dbReference type="InterPro" id="IPR052710">
    <property type="entry name" value="CAAX_protease"/>
</dbReference>
<dbReference type="GO" id="GO:0006508">
    <property type="term" value="P:proteolysis"/>
    <property type="evidence" value="ECO:0007669"/>
    <property type="project" value="UniProtKB-KW"/>
</dbReference>
<comment type="similarity">
    <text evidence="1">Belongs to the UPF0177 family.</text>
</comment>
<evidence type="ECO:0000313" key="5">
    <source>
        <dbReference type="Proteomes" id="UP000029079"/>
    </source>
</evidence>
<name>A0A088GK16_9LACO</name>
<keyword evidence="2" id="KW-0812">Transmembrane</keyword>
<keyword evidence="4" id="KW-0378">Hydrolase</keyword>
<reference evidence="4 5" key="1">
    <citation type="journal article" date="2014" name="Genome Announc.">
        <title>Complete Genome Sequences of Fish Pathogenic Weissella ceti Strains WS74 and WS105.</title>
        <authorList>
            <person name="Figueiredo H.C."/>
            <person name="Leal C.A."/>
            <person name="Dorella F.A."/>
            <person name="Carvalho A.F."/>
            <person name="Soares S.C."/>
            <person name="Pereira F.L."/>
            <person name="Azevedo V.A."/>
        </authorList>
    </citation>
    <scope>NUCLEOTIDE SEQUENCE [LARGE SCALE GENOMIC DNA]</scope>
    <source>
        <strain evidence="4 5">WS74</strain>
    </source>
</reference>
<keyword evidence="5" id="KW-1185">Reference proteome</keyword>
<keyword evidence="2" id="KW-0472">Membrane</keyword>
<organism evidence="4 5">
    <name type="scientific">Weissella ceti</name>
    <dbReference type="NCBI Taxonomy" id="759620"/>
    <lineage>
        <taxon>Bacteria</taxon>
        <taxon>Bacillati</taxon>
        <taxon>Bacillota</taxon>
        <taxon>Bacilli</taxon>
        <taxon>Lactobacillales</taxon>
        <taxon>Lactobacillaceae</taxon>
        <taxon>Weissella</taxon>
    </lineage>
</organism>
<dbReference type="InterPro" id="IPR003675">
    <property type="entry name" value="Rce1/LyrA-like_dom"/>
</dbReference>
<dbReference type="Pfam" id="PF02517">
    <property type="entry name" value="Rce1-like"/>
    <property type="match status" value="1"/>
</dbReference>
<evidence type="ECO:0000256" key="2">
    <source>
        <dbReference type="SAM" id="Phobius"/>
    </source>
</evidence>
<keyword evidence="2" id="KW-1133">Transmembrane helix</keyword>